<dbReference type="EC" id="2.3.1.234" evidence="2"/>
<dbReference type="InterPro" id="IPR043129">
    <property type="entry name" value="ATPase_NBD"/>
</dbReference>
<reference evidence="2 3" key="1">
    <citation type="journal article" date="2024" name="Chem. Sci.">
        <title>Discovery of megapolipeptins by genome mining of a Burkholderiales bacteria collection.</title>
        <authorList>
            <person name="Paulo B.S."/>
            <person name="Recchia M.J.J."/>
            <person name="Lee S."/>
            <person name="Fergusson C.H."/>
            <person name="Romanowski S.B."/>
            <person name="Hernandez A."/>
            <person name="Krull N."/>
            <person name="Liu D.Y."/>
            <person name="Cavanagh H."/>
            <person name="Bos A."/>
            <person name="Gray C.A."/>
            <person name="Murphy B.T."/>
            <person name="Linington R.G."/>
            <person name="Eustaquio A.S."/>
        </authorList>
    </citation>
    <scope>NUCLEOTIDE SEQUENCE [LARGE SCALE GENOMIC DNA]</scope>
    <source>
        <strain evidence="2 3">RL21-008-BIB-B</strain>
    </source>
</reference>
<evidence type="ECO:0000313" key="3">
    <source>
        <dbReference type="Proteomes" id="UP001629214"/>
    </source>
</evidence>
<proteinExistence type="predicted"/>
<gene>
    <name evidence="2" type="primary">tsaB</name>
    <name evidence="2" type="ORF">PQR63_18585</name>
</gene>
<evidence type="ECO:0000259" key="1">
    <source>
        <dbReference type="Pfam" id="PF00814"/>
    </source>
</evidence>
<dbReference type="CDD" id="cd24032">
    <property type="entry name" value="ASKHA_NBD_TsaB"/>
    <property type="match status" value="1"/>
</dbReference>
<dbReference type="RefSeq" id="WP_408169445.1">
    <property type="nucleotide sequence ID" value="NZ_JAQQFR010000012.1"/>
</dbReference>
<evidence type="ECO:0000313" key="2">
    <source>
        <dbReference type="EMBL" id="MFL9880413.1"/>
    </source>
</evidence>
<dbReference type="GO" id="GO:0061711">
    <property type="term" value="F:tRNA N(6)-L-threonylcarbamoyladenine synthase activity"/>
    <property type="evidence" value="ECO:0007669"/>
    <property type="project" value="UniProtKB-EC"/>
</dbReference>
<feature type="domain" description="Gcp-like" evidence="1">
    <location>
        <begin position="33"/>
        <end position="150"/>
    </location>
</feature>
<dbReference type="InterPro" id="IPR000905">
    <property type="entry name" value="Gcp-like_dom"/>
</dbReference>
<keyword evidence="3" id="KW-1185">Reference proteome</keyword>
<dbReference type="NCBIfam" id="TIGR03725">
    <property type="entry name" value="T6A_YeaZ"/>
    <property type="match status" value="1"/>
</dbReference>
<dbReference type="Gene3D" id="3.30.420.40">
    <property type="match status" value="2"/>
</dbReference>
<comment type="caution">
    <text evidence="2">The sequence shown here is derived from an EMBL/GenBank/DDBJ whole genome shotgun (WGS) entry which is preliminary data.</text>
</comment>
<accession>A0ABW8ZDI1</accession>
<sequence>MSIILALETSTELASAALLNGDELIARESLGVQTHSETILPMIQQLLAQAGIALSRCDAIAFGVGPGSFTGVRTACGVVQGLAFGSDLPVVPVVTLEAMAQACFESAQSTDVLSILDARMGEVYWAQYRHHADGWQIVVEPTLSAAVNVQAQGVVQACGNGLTAYAQDFSAQAFAVNGLAQLMPHASQVARLGAKAFQQGRTIPLQDAQPLYLRNKVALTTAERQVRDSEKNLAKGAA</sequence>
<keyword evidence="2" id="KW-0012">Acyltransferase</keyword>
<name>A0ABW8ZDI1_9BURK</name>
<keyword evidence="2" id="KW-0808">Transferase</keyword>
<protein>
    <submittedName>
        <fullName evidence="2">tRNA (Adenosine(37)-N6)-threonylcarbamoyltransferase complex dimerization subunit type 1 TsaB</fullName>
        <ecNumber evidence="2">2.3.1.234</ecNumber>
    </submittedName>
</protein>
<dbReference type="InterPro" id="IPR022496">
    <property type="entry name" value="T6A_TsaB"/>
</dbReference>
<dbReference type="EMBL" id="JAQQFR010000012">
    <property type="protein sequence ID" value="MFL9880413.1"/>
    <property type="molecule type" value="Genomic_DNA"/>
</dbReference>
<dbReference type="PANTHER" id="PTHR11735:SF11">
    <property type="entry name" value="TRNA THREONYLCARBAMOYLADENOSINE BIOSYNTHESIS PROTEIN TSAB"/>
    <property type="match status" value="1"/>
</dbReference>
<dbReference type="Proteomes" id="UP001629214">
    <property type="component" value="Unassembled WGS sequence"/>
</dbReference>
<organism evidence="2 3">
    <name type="scientific">Herbaspirillum rhizosphaerae</name>
    <dbReference type="NCBI Taxonomy" id="346179"/>
    <lineage>
        <taxon>Bacteria</taxon>
        <taxon>Pseudomonadati</taxon>
        <taxon>Pseudomonadota</taxon>
        <taxon>Betaproteobacteria</taxon>
        <taxon>Burkholderiales</taxon>
        <taxon>Oxalobacteraceae</taxon>
        <taxon>Herbaspirillum</taxon>
    </lineage>
</organism>
<dbReference type="SUPFAM" id="SSF53067">
    <property type="entry name" value="Actin-like ATPase domain"/>
    <property type="match status" value="2"/>
</dbReference>
<dbReference type="PANTHER" id="PTHR11735">
    <property type="entry name" value="TRNA N6-ADENOSINE THREONYLCARBAMOYLTRANSFERASE"/>
    <property type="match status" value="1"/>
</dbReference>
<dbReference type="Pfam" id="PF00814">
    <property type="entry name" value="TsaD"/>
    <property type="match status" value="1"/>
</dbReference>